<accession>A0A9W6W9X8</accession>
<comment type="caution">
    <text evidence="2">The sequence shown here is derived from an EMBL/GenBank/DDBJ whole genome shotgun (WGS) entry which is preliminary data.</text>
</comment>
<dbReference type="GO" id="GO:0005737">
    <property type="term" value="C:cytoplasm"/>
    <property type="evidence" value="ECO:0007669"/>
    <property type="project" value="TreeGrafter"/>
</dbReference>
<dbReference type="InterPro" id="IPR033449">
    <property type="entry name" value="Rit1_N"/>
</dbReference>
<evidence type="ECO:0000259" key="1">
    <source>
        <dbReference type="Pfam" id="PF17184"/>
    </source>
</evidence>
<dbReference type="PANTHER" id="PTHR31811">
    <property type="entry name" value="TRNA A64-2'-O-RIBOSYLPHOSPHATE TRANSFERASE"/>
    <property type="match status" value="1"/>
</dbReference>
<dbReference type="InterPro" id="IPR007306">
    <property type="entry name" value="Rit1"/>
</dbReference>
<dbReference type="Proteomes" id="UP001165120">
    <property type="component" value="Unassembled WGS sequence"/>
</dbReference>
<keyword evidence="3" id="KW-1185">Reference proteome</keyword>
<feature type="domain" description="Rit1 N-terminal" evidence="1">
    <location>
        <begin position="22"/>
        <end position="312"/>
    </location>
</feature>
<dbReference type="Pfam" id="PF17184">
    <property type="entry name" value="Rit1_C"/>
    <property type="match status" value="1"/>
</dbReference>
<evidence type="ECO:0000313" key="2">
    <source>
        <dbReference type="EMBL" id="GME70686.1"/>
    </source>
</evidence>
<dbReference type="EMBL" id="BSXN01000938">
    <property type="protein sequence ID" value="GME70686.1"/>
    <property type="molecule type" value="Genomic_DNA"/>
</dbReference>
<gene>
    <name evidence="2" type="ORF">Cboi02_000292400</name>
</gene>
<dbReference type="AlphaFoldDB" id="A0A9W6W9X8"/>
<organism evidence="2 3">
    <name type="scientific">Candida boidinii</name>
    <name type="common">Yeast</name>
    <dbReference type="NCBI Taxonomy" id="5477"/>
    <lineage>
        <taxon>Eukaryota</taxon>
        <taxon>Fungi</taxon>
        <taxon>Dikarya</taxon>
        <taxon>Ascomycota</taxon>
        <taxon>Saccharomycotina</taxon>
        <taxon>Pichiomycetes</taxon>
        <taxon>Pichiales</taxon>
        <taxon>Pichiaceae</taxon>
        <taxon>Ogataea</taxon>
        <taxon>Ogataea/Candida clade</taxon>
    </lineage>
</organism>
<dbReference type="PANTHER" id="PTHR31811:SF0">
    <property type="entry name" value="TRNA A64-2'-O-RIBOSYLPHOSPHATE TRANSFERASE"/>
    <property type="match status" value="1"/>
</dbReference>
<sequence>MMQMDAELLKDLKELNLITKEIKREDTSLKNRFQSIILDSKYVDSIGSLFPHYQIVPNERCGLWYVPLDNYTVTSYFKSTDGHINNWDFSTRRLNFHLLSLFKYKNSHHDNNGIIIVDSTRRGKKIPDAQSKTIPIWCSVINCMLYGTNEQGDDSYIDENASNKKYWLWLPKDTITKSEYLRILKEIPNFIYKVKELGIITESNIQEFKIKLNNKKLKPYWVYPGLKDIMNYKKLIIEDSTENDFNPVILCTSSYQCQDGMDKRNGFTYVQGAADDHELWSNGLEPIDFWSNFENFKDKNLTEDEILKIIRDIKLHGNSIKDATIVSNDITKITDLIHVVIPKNPQKNLEQN</sequence>
<proteinExistence type="predicted"/>
<dbReference type="GO" id="GO:0043399">
    <property type="term" value="F:tRNA adenosine(64)-2'-O-ribosylphosphate transferase activity"/>
    <property type="evidence" value="ECO:0007669"/>
    <property type="project" value="InterPro"/>
</dbReference>
<name>A0A9W6W9X8_CANBO</name>
<evidence type="ECO:0000313" key="3">
    <source>
        <dbReference type="Proteomes" id="UP001165120"/>
    </source>
</evidence>
<reference evidence="2" key="1">
    <citation type="submission" date="2023-04" db="EMBL/GenBank/DDBJ databases">
        <title>Candida boidinii NBRC 10035.</title>
        <authorList>
            <person name="Ichikawa N."/>
            <person name="Sato H."/>
            <person name="Tonouchi N."/>
        </authorList>
    </citation>
    <scope>NUCLEOTIDE SEQUENCE</scope>
    <source>
        <strain evidence="2">NBRC 10035</strain>
    </source>
</reference>
<dbReference type="GO" id="GO:0019988">
    <property type="term" value="P:charged-tRNA amino acid modification"/>
    <property type="evidence" value="ECO:0007669"/>
    <property type="project" value="InterPro"/>
</dbReference>
<protein>
    <submittedName>
        <fullName evidence="2">Unnamed protein product</fullName>
    </submittedName>
</protein>